<feature type="transmembrane region" description="Helical" evidence="8">
    <location>
        <begin position="261"/>
        <end position="279"/>
    </location>
</feature>
<comment type="similarity">
    <text evidence="2">Belongs to the autoinducer-2 exporter (AI-2E) (TC 2.A.86) family.</text>
</comment>
<protein>
    <submittedName>
        <fullName evidence="9">AI-2E family transporter</fullName>
    </submittedName>
</protein>
<dbReference type="PANTHER" id="PTHR21716:SF53">
    <property type="entry name" value="PERMEASE PERM-RELATED"/>
    <property type="match status" value="1"/>
</dbReference>
<dbReference type="PANTHER" id="PTHR21716">
    <property type="entry name" value="TRANSMEMBRANE PROTEIN"/>
    <property type="match status" value="1"/>
</dbReference>
<sequence>MPYLERYLTLKNTLVFFILILLAFLAGNIADILLMLFAAYVLTCAINPLVLKLQKYMPRVLAVSLILLLFLVGVLGFLVPLFVVTVKQTLYVVQNFPNYIDNIQSVLNFNLFGFSLAKIINTEALKVDFSQVMGNLLSHSIEAGKIVANSVTTILAVTIMIFYLAYDETHIKNAFIAFFPEKYKARAGEIVDTISNRVGGYVFGQILSMAFVGVLTMLGLLLIGHKHALILGFLTFILDLIPVIGPTIAVAAGLVSATGHGLVFVLLTFAVFMIVQWLENQLLRPIIFGKLMDMHPLTIIFSLLVGARFLGFWGVILGPAIASVICVLIDELYLKRIREQAG</sequence>
<proteinExistence type="inferred from homology"/>
<keyword evidence="3" id="KW-0813">Transport</keyword>
<dbReference type="InterPro" id="IPR002549">
    <property type="entry name" value="AI-2E-like"/>
</dbReference>
<dbReference type="EMBL" id="DVJQ01000007">
    <property type="protein sequence ID" value="HIS73525.1"/>
    <property type="molecule type" value="Genomic_DNA"/>
</dbReference>
<dbReference type="Proteomes" id="UP000886865">
    <property type="component" value="Unassembled WGS sequence"/>
</dbReference>
<feature type="transmembrane region" description="Helical" evidence="8">
    <location>
        <begin position="202"/>
        <end position="223"/>
    </location>
</feature>
<comment type="caution">
    <text evidence="9">The sequence shown here is derived from an EMBL/GenBank/DDBJ whole genome shotgun (WGS) entry which is preliminary data.</text>
</comment>
<feature type="transmembrane region" description="Helical" evidence="8">
    <location>
        <begin position="230"/>
        <end position="255"/>
    </location>
</feature>
<keyword evidence="4" id="KW-1003">Cell membrane</keyword>
<evidence type="ECO:0000256" key="4">
    <source>
        <dbReference type="ARBA" id="ARBA00022475"/>
    </source>
</evidence>
<feature type="transmembrane region" description="Helical" evidence="8">
    <location>
        <begin position="146"/>
        <end position="166"/>
    </location>
</feature>
<reference evidence="9" key="1">
    <citation type="submission" date="2020-10" db="EMBL/GenBank/DDBJ databases">
        <authorList>
            <person name="Gilroy R."/>
        </authorList>
    </citation>
    <scope>NUCLEOTIDE SEQUENCE</scope>
    <source>
        <strain evidence="9">CHK152-2871</strain>
    </source>
</reference>
<dbReference type="GO" id="GO:0055085">
    <property type="term" value="P:transmembrane transport"/>
    <property type="evidence" value="ECO:0007669"/>
    <property type="project" value="TreeGrafter"/>
</dbReference>
<evidence type="ECO:0000256" key="7">
    <source>
        <dbReference type="ARBA" id="ARBA00023136"/>
    </source>
</evidence>
<evidence type="ECO:0000256" key="5">
    <source>
        <dbReference type="ARBA" id="ARBA00022692"/>
    </source>
</evidence>
<organism evidence="9 10">
    <name type="scientific">Candidatus Galligastranaerophilus intestinavium</name>
    <dbReference type="NCBI Taxonomy" id="2840836"/>
    <lineage>
        <taxon>Bacteria</taxon>
        <taxon>Candidatus Galligastranaerophilus</taxon>
    </lineage>
</organism>
<evidence type="ECO:0000313" key="9">
    <source>
        <dbReference type="EMBL" id="HIS73525.1"/>
    </source>
</evidence>
<dbReference type="GO" id="GO:0005886">
    <property type="term" value="C:plasma membrane"/>
    <property type="evidence" value="ECO:0007669"/>
    <property type="project" value="UniProtKB-SubCell"/>
</dbReference>
<evidence type="ECO:0000256" key="1">
    <source>
        <dbReference type="ARBA" id="ARBA00004651"/>
    </source>
</evidence>
<evidence type="ECO:0000256" key="8">
    <source>
        <dbReference type="SAM" id="Phobius"/>
    </source>
</evidence>
<evidence type="ECO:0000313" key="10">
    <source>
        <dbReference type="Proteomes" id="UP000886865"/>
    </source>
</evidence>
<keyword evidence="7 8" id="KW-0472">Membrane</keyword>
<evidence type="ECO:0000256" key="6">
    <source>
        <dbReference type="ARBA" id="ARBA00022989"/>
    </source>
</evidence>
<evidence type="ECO:0000256" key="2">
    <source>
        <dbReference type="ARBA" id="ARBA00009773"/>
    </source>
</evidence>
<accession>A0A9D1FHY8</accession>
<feature type="transmembrane region" description="Helical" evidence="8">
    <location>
        <begin position="316"/>
        <end position="334"/>
    </location>
</feature>
<reference evidence="9" key="2">
    <citation type="journal article" date="2021" name="PeerJ">
        <title>Extensive microbial diversity within the chicken gut microbiome revealed by metagenomics and culture.</title>
        <authorList>
            <person name="Gilroy R."/>
            <person name="Ravi A."/>
            <person name="Getino M."/>
            <person name="Pursley I."/>
            <person name="Horton D.L."/>
            <person name="Alikhan N.F."/>
            <person name="Baker D."/>
            <person name="Gharbi K."/>
            <person name="Hall N."/>
            <person name="Watson M."/>
            <person name="Adriaenssens E.M."/>
            <person name="Foster-Nyarko E."/>
            <person name="Jarju S."/>
            <person name="Secka A."/>
            <person name="Antonio M."/>
            <person name="Oren A."/>
            <person name="Chaudhuri R.R."/>
            <person name="La Ragione R."/>
            <person name="Hildebrand F."/>
            <person name="Pallen M.J."/>
        </authorList>
    </citation>
    <scope>NUCLEOTIDE SEQUENCE</scope>
    <source>
        <strain evidence="9">CHK152-2871</strain>
    </source>
</reference>
<keyword evidence="6 8" id="KW-1133">Transmembrane helix</keyword>
<feature type="transmembrane region" description="Helical" evidence="8">
    <location>
        <begin position="106"/>
        <end position="125"/>
    </location>
</feature>
<feature type="transmembrane region" description="Helical" evidence="8">
    <location>
        <begin position="63"/>
        <end position="86"/>
    </location>
</feature>
<feature type="transmembrane region" description="Helical" evidence="8">
    <location>
        <begin position="7"/>
        <end position="26"/>
    </location>
</feature>
<dbReference type="AlphaFoldDB" id="A0A9D1FHY8"/>
<evidence type="ECO:0000256" key="3">
    <source>
        <dbReference type="ARBA" id="ARBA00022448"/>
    </source>
</evidence>
<feature type="transmembrane region" description="Helical" evidence="8">
    <location>
        <begin position="291"/>
        <end position="310"/>
    </location>
</feature>
<comment type="subcellular location">
    <subcellularLocation>
        <location evidence="1">Cell membrane</location>
        <topology evidence="1">Multi-pass membrane protein</topology>
    </subcellularLocation>
</comment>
<name>A0A9D1FHY8_9BACT</name>
<gene>
    <name evidence="9" type="ORF">IAA86_00730</name>
</gene>
<dbReference type="Pfam" id="PF01594">
    <property type="entry name" value="AI-2E_transport"/>
    <property type="match status" value="1"/>
</dbReference>
<keyword evidence="5 8" id="KW-0812">Transmembrane</keyword>